<feature type="region of interest" description="Disordered" evidence="1">
    <location>
        <begin position="113"/>
        <end position="137"/>
    </location>
</feature>
<dbReference type="OrthoDB" id="3798986at2759"/>
<dbReference type="EMBL" id="ML986683">
    <property type="protein sequence ID" value="KAF2260355.1"/>
    <property type="molecule type" value="Genomic_DNA"/>
</dbReference>
<proteinExistence type="predicted"/>
<gene>
    <name evidence="2" type="ORF">CC78DRAFT_584916</name>
</gene>
<evidence type="ECO:0000313" key="2">
    <source>
        <dbReference type="EMBL" id="KAF2260355.1"/>
    </source>
</evidence>
<protein>
    <submittedName>
        <fullName evidence="2">Uncharacterized protein</fullName>
    </submittedName>
</protein>
<evidence type="ECO:0000256" key="1">
    <source>
        <dbReference type="SAM" id="MobiDB-lite"/>
    </source>
</evidence>
<name>A0A9P4MWM8_9PLEO</name>
<keyword evidence="3" id="KW-1185">Reference proteome</keyword>
<feature type="compositionally biased region" description="Pro residues" evidence="1">
    <location>
        <begin position="115"/>
        <end position="131"/>
    </location>
</feature>
<comment type="caution">
    <text evidence="2">The sequence shown here is derived from an EMBL/GenBank/DDBJ whole genome shotgun (WGS) entry which is preliminary data.</text>
</comment>
<dbReference type="Proteomes" id="UP000800093">
    <property type="component" value="Unassembled WGS sequence"/>
</dbReference>
<reference evidence="3" key="1">
    <citation type="journal article" date="2020" name="Stud. Mycol.">
        <title>101 Dothideomycetes genomes: A test case for predicting lifestyles and emergence of pathogens.</title>
        <authorList>
            <person name="Haridas S."/>
            <person name="Albert R."/>
            <person name="Binder M."/>
            <person name="Bloem J."/>
            <person name="LaButti K."/>
            <person name="Salamov A."/>
            <person name="Andreopoulos B."/>
            <person name="Baker S."/>
            <person name="Barry K."/>
            <person name="Bills G."/>
            <person name="Bluhm B."/>
            <person name="Cannon C."/>
            <person name="Castanera R."/>
            <person name="Culley D."/>
            <person name="Daum C."/>
            <person name="Ezra D."/>
            <person name="Gonzalez J."/>
            <person name="Henrissat B."/>
            <person name="Kuo A."/>
            <person name="Liang C."/>
            <person name="Lipzen A."/>
            <person name="Lutzoni F."/>
            <person name="Magnuson J."/>
            <person name="Mondo S."/>
            <person name="Nolan M."/>
            <person name="Ohm R."/>
            <person name="Pangilinan J."/>
            <person name="Park H.-J."/>
            <person name="Ramirez L."/>
            <person name="Alfaro M."/>
            <person name="Sun H."/>
            <person name="Tritt A."/>
            <person name="Yoshinaga Y."/>
            <person name="Zwiers L.-H."/>
            <person name="Turgeon B."/>
            <person name="Goodwin S."/>
            <person name="Spatafora J."/>
            <person name="Crous P."/>
            <person name="Grigoriev I."/>
        </authorList>
    </citation>
    <scope>NUCLEOTIDE SEQUENCE [LARGE SCALE GENOMIC DNA]</scope>
    <source>
        <strain evidence="3">CBS 304.66</strain>
    </source>
</reference>
<organism evidence="2 3">
    <name type="scientific">Lojkania enalia</name>
    <dbReference type="NCBI Taxonomy" id="147567"/>
    <lineage>
        <taxon>Eukaryota</taxon>
        <taxon>Fungi</taxon>
        <taxon>Dikarya</taxon>
        <taxon>Ascomycota</taxon>
        <taxon>Pezizomycotina</taxon>
        <taxon>Dothideomycetes</taxon>
        <taxon>Pleosporomycetidae</taxon>
        <taxon>Pleosporales</taxon>
        <taxon>Pleosporales incertae sedis</taxon>
        <taxon>Lojkania</taxon>
    </lineage>
</organism>
<sequence>MKGLLFRTSLFALNFGTAVFAYTTTFNDILVAHAEPSICPEPELGGWYTPDVDYIVCCFGGDPGYTKTTAKGPGDKTIYACCESMATCTGAASVMKDWSIDSNGDLQTFDLAGSPPTPTAAPPVTTAPPTPSFDTYSSPGATPTTDAGGNVVYYYDNSINNINNGDQSGNNGNIVNNNEGGRFSSGGMVRITVVFIIITSIRSGLEI</sequence>
<evidence type="ECO:0000313" key="3">
    <source>
        <dbReference type="Proteomes" id="UP000800093"/>
    </source>
</evidence>
<accession>A0A9P4MWM8</accession>
<dbReference type="AlphaFoldDB" id="A0A9P4MWM8"/>